<organism evidence="10 11">
    <name type="scientific">Weissella minor</name>
    <dbReference type="NCBI Taxonomy" id="1620"/>
    <lineage>
        <taxon>Bacteria</taxon>
        <taxon>Bacillati</taxon>
        <taxon>Bacillota</taxon>
        <taxon>Bacilli</taxon>
        <taxon>Lactobacillales</taxon>
        <taxon>Lactobacillaceae</taxon>
        <taxon>Weissella</taxon>
    </lineage>
</organism>
<feature type="transmembrane region" description="Helical" evidence="9">
    <location>
        <begin position="35"/>
        <end position="58"/>
    </location>
</feature>
<feature type="transmembrane region" description="Helical" evidence="9">
    <location>
        <begin position="125"/>
        <end position="149"/>
    </location>
</feature>
<evidence type="ECO:0000313" key="11">
    <source>
        <dbReference type="Proteomes" id="UP000051673"/>
    </source>
</evidence>
<dbReference type="InterPro" id="IPR000425">
    <property type="entry name" value="MIP"/>
</dbReference>
<dbReference type="STRING" id="1620.IV67_GL001018"/>
<dbReference type="Proteomes" id="UP000051673">
    <property type="component" value="Unassembled WGS sequence"/>
</dbReference>
<feature type="transmembrane region" description="Helical" evidence="9">
    <location>
        <begin position="202"/>
        <end position="227"/>
    </location>
</feature>
<proteinExistence type="inferred from homology"/>
<feature type="transmembrane region" description="Helical" evidence="9">
    <location>
        <begin position="79"/>
        <end position="105"/>
    </location>
</feature>
<keyword evidence="7 9" id="KW-0472">Membrane</keyword>
<evidence type="ECO:0000256" key="2">
    <source>
        <dbReference type="ARBA" id="ARBA00006175"/>
    </source>
</evidence>
<dbReference type="SUPFAM" id="SSF81338">
    <property type="entry name" value="Aquaporin-like"/>
    <property type="match status" value="1"/>
</dbReference>
<evidence type="ECO:0000313" key="10">
    <source>
        <dbReference type="EMBL" id="KRN75969.1"/>
    </source>
</evidence>
<keyword evidence="5 8" id="KW-0812">Transmembrane</keyword>
<dbReference type="PANTHER" id="PTHR19139">
    <property type="entry name" value="AQUAPORIN TRANSPORTER"/>
    <property type="match status" value="1"/>
</dbReference>
<dbReference type="Pfam" id="PF00230">
    <property type="entry name" value="MIP"/>
    <property type="match status" value="1"/>
</dbReference>
<dbReference type="PRINTS" id="PR00783">
    <property type="entry name" value="MINTRINSICP"/>
</dbReference>
<dbReference type="InterPro" id="IPR022357">
    <property type="entry name" value="MIP_CS"/>
</dbReference>
<feature type="transmembrane region" description="Helical" evidence="9">
    <location>
        <begin position="161"/>
        <end position="182"/>
    </location>
</feature>
<evidence type="ECO:0000256" key="9">
    <source>
        <dbReference type="SAM" id="Phobius"/>
    </source>
</evidence>
<evidence type="ECO:0000256" key="8">
    <source>
        <dbReference type="RuleBase" id="RU000477"/>
    </source>
</evidence>
<accession>A0A0R2JF64</accession>
<evidence type="ECO:0000256" key="5">
    <source>
        <dbReference type="ARBA" id="ARBA00022692"/>
    </source>
</evidence>
<comment type="subcellular location">
    <subcellularLocation>
        <location evidence="1">Cell membrane</location>
        <topology evidence="1">Multi-pass membrane protein</topology>
    </subcellularLocation>
</comment>
<evidence type="ECO:0000256" key="7">
    <source>
        <dbReference type="ARBA" id="ARBA00023136"/>
    </source>
</evidence>
<gene>
    <name evidence="10" type="ORF">IV67_GL001018</name>
</gene>
<keyword evidence="6 9" id="KW-1133">Transmembrane helix</keyword>
<comment type="similarity">
    <text evidence="2 8">Belongs to the MIP/aquaporin (TC 1.A.8) family.</text>
</comment>
<sequence length="232" mass="23828">MEKMRVYLAEFIGAMMLVGIGTGVVVFVGTQAGPLPIALAFGLALAAGIYAVGGISGGHFNPAVSLAMAINKRLSWTDFVGYIAAQFLGAIAGSGIIAGFFAAFGAKQDAIQQIGFGQTVYQAPVSFWGATLIEVFLTFVFILVIVMVTSNKYSAGNMTPLIIGLTLAALIMLGISATGASLNPARSFGPALLSMFYGSSQALSQMGVYLIGPFVGGALAAFVAKFLGSEEA</sequence>
<keyword evidence="4" id="KW-1003">Cell membrane</keyword>
<evidence type="ECO:0000256" key="4">
    <source>
        <dbReference type="ARBA" id="ARBA00022475"/>
    </source>
</evidence>
<dbReference type="InterPro" id="IPR034294">
    <property type="entry name" value="Aquaporin_transptr"/>
</dbReference>
<keyword evidence="3 8" id="KW-0813">Transport</keyword>
<evidence type="ECO:0000256" key="1">
    <source>
        <dbReference type="ARBA" id="ARBA00004651"/>
    </source>
</evidence>
<dbReference type="InterPro" id="IPR023271">
    <property type="entry name" value="Aquaporin-like"/>
</dbReference>
<dbReference type="Gene3D" id="1.20.1080.10">
    <property type="entry name" value="Glycerol uptake facilitator protein"/>
    <property type="match status" value="1"/>
</dbReference>
<dbReference type="GO" id="GO:0015250">
    <property type="term" value="F:water channel activity"/>
    <property type="evidence" value="ECO:0007669"/>
    <property type="project" value="TreeGrafter"/>
</dbReference>
<dbReference type="PANTHER" id="PTHR19139:SF199">
    <property type="entry name" value="MIP17260P"/>
    <property type="match status" value="1"/>
</dbReference>
<dbReference type="PROSITE" id="PS00221">
    <property type="entry name" value="MIP"/>
    <property type="match status" value="1"/>
</dbReference>
<comment type="caution">
    <text evidence="10">The sequence shown here is derived from an EMBL/GenBank/DDBJ whole genome shotgun (WGS) entry which is preliminary data.</text>
</comment>
<dbReference type="AlphaFoldDB" id="A0A0R2JF64"/>
<dbReference type="RefSeq" id="WP_201782743.1">
    <property type="nucleotide sequence ID" value="NZ_JQCD01000031.1"/>
</dbReference>
<dbReference type="GO" id="GO:0005886">
    <property type="term" value="C:plasma membrane"/>
    <property type="evidence" value="ECO:0007669"/>
    <property type="project" value="UniProtKB-SubCell"/>
</dbReference>
<reference evidence="10 11" key="1">
    <citation type="journal article" date="2015" name="Genome Announc.">
        <title>Expanding the biotechnology potential of lactobacilli through comparative genomics of 213 strains and associated genera.</title>
        <authorList>
            <person name="Sun Z."/>
            <person name="Harris H.M."/>
            <person name="McCann A."/>
            <person name="Guo C."/>
            <person name="Argimon S."/>
            <person name="Zhang W."/>
            <person name="Yang X."/>
            <person name="Jeffery I.B."/>
            <person name="Cooney J.C."/>
            <person name="Kagawa T.F."/>
            <person name="Liu W."/>
            <person name="Song Y."/>
            <person name="Salvetti E."/>
            <person name="Wrobel A."/>
            <person name="Rasinkangas P."/>
            <person name="Parkhill J."/>
            <person name="Rea M.C."/>
            <person name="O'Sullivan O."/>
            <person name="Ritari J."/>
            <person name="Douillard F.P."/>
            <person name="Paul Ross R."/>
            <person name="Yang R."/>
            <person name="Briner A.E."/>
            <person name="Felis G.E."/>
            <person name="de Vos W.M."/>
            <person name="Barrangou R."/>
            <person name="Klaenhammer T.R."/>
            <person name="Caufield P.W."/>
            <person name="Cui Y."/>
            <person name="Zhang H."/>
            <person name="O'Toole P.W."/>
        </authorList>
    </citation>
    <scope>NUCLEOTIDE SEQUENCE [LARGE SCALE GENOMIC DNA]</scope>
    <source>
        <strain evidence="10 11">DSM 20014</strain>
    </source>
</reference>
<dbReference type="PATRIC" id="fig|1620.3.peg.1033"/>
<protein>
    <submittedName>
        <fullName evidence="10">Aquaporin Z</fullName>
    </submittedName>
</protein>
<evidence type="ECO:0000256" key="3">
    <source>
        <dbReference type="ARBA" id="ARBA00022448"/>
    </source>
</evidence>
<evidence type="ECO:0000256" key="6">
    <source>
        <dbReference type="ARBA" id="ARBA00022989"/>
    </source>
</evidence>
<dbReference type="EMBL" id="JQCD01000031">
    <property type="protein sequence ID" value="KRN75969.1"/>
    <property type="molecule type" value="Genomic_DNA"/>
</dbReference>
<name>A0A0R2JF64_9LACO</name>
<keyword evidence="11" id="KW-1185">Reference proteome</keyword>
<feature type="transmembrane region" description="Helical" evidence="9">
    <location>
        <begin position="7"/>
        <end position="29"/>
    </location>
</feature>